<name>A0A3M3Y6S8_9PSED</name>
<dbReference type="CDD" id="cd01130">
    <property type="entry name" value="VirB11-like_ATPase"/>
    <property type="match status" value="1"/>
</dbReference>
<accession>A0A3M3Y6S8</accession>
<dbReference type="Pfam" id="PF00437">
    <property type="entry name" value="T2SSE"/>
    <property type="match status" value="1"/>
</dbReference>
<dbReference type="PANTHER" id="PTHR30486:SF15">
    <property type="entry name" value="TYPE II_IV SECRETION SYSTEM ATPASE"/>
    <property type="match status" value="1"/>
</dbReference>
<proteinExistence type="inferred from homology"/>
<dbReference type="InterPro" id="IPR027417">
    <property type="entry name" value="P-loop_NTPase"/>
</dbReference>
<evidence type="ECO:0000313" key="4">
    <source>
        <dbReference type="Proteomes" id="UP000281350"/>
    </source>
</evidence>
<comment type="caution">
    <text evidence="3">The sequence shown here is derived from an EMBL/GenBank/DDBJ whole genome shotgun (WGS) entry which is preliminary data.</text>
</comment>
<gene>
    <name evidence="3" type="ORF">ALQ36_04608</name>
</gene>
<feature type="domain" description="Bacterial type II secretion system protein E" evidence="2">
    <location>
        <begin position="98"/>
        <end position="378"/>
    </location>
</feature>
<comment type="similarity">
    <text evidence="1">Belongs to the GSP E family.</text>
</comment>
<evidence type="ECO:0000256" key="1">
    <source>
        <dbReference type="ARBA" id="ARBA00006611"/>
    </source>
</evidence>
<dbReference type="Proteomes" id="UP000281350">
    <property type="component" value="Unassembled WGS sequence"/>
</dbReference>
<dbReference type="InterPro" id="IPR050921">
    <property type="entry name" value="T4SS_GSP_E_ATPase"/>
</dbReference>
<organism evidence="3 4">
    <name type="scientific">Pseudomonas syringae pv. primulae</name>
    <dbReference type="NCBI Taxonomy" id="251707"/>
    <lineage>
        <taxon>Bacteria</taxon>
        <taxon>Pseudomonadati</taxon>
        <taxon>Pseudomonadota</taxon>
        <taxon>Gammaproteobacteria</taxon>
        <taxon>Pseudomonadales</taxon>
        <taxon>Pseudomonadaceae</taxon>
        <taxon>Pseudomonas</taxon>
    </lineage>
</organism>
<dbReference type="InterPro" id="IPR001482">
    <property type="entry name" value="T2SS/T4SS_dom"/>
</dbReference>
<sequence length="432" mass="47843">MRSRLARPAVGEQVMPEKLFGISSRGNGQADDGQGLKLVLHRYIIDGIEESGKNLLEGSRPALAQFVIDKVAEYVARLRLAISRYEMERLAEELVDELTGFGPLEVLLRDSSVTEILVNGPSKVFVERDGVLHHTDLRFIDSHHVERVMQRILAPMGRRLDESSPMVDARLPDGSRVNAIIPPIALDGPCLSIRKFRKDMLKSADLVAMQTIDQPIFEFFQEAVGKRCNVLVSGGTGTGKTTMLNVLSQLIDSNQRLVTIEDVAELQLSHPHVVRLETRPPNAEGHGEVRASDLIRNSLRMRPDRIILGEIRGVEVLDVLTAMNTGHDGSMSTVHANNAQDALLRLETLVGLTGRLIPEKTLRQMICAALDVIIQLARLPDGRRCVSEVVEVVGIRDDIYVTNTLFRLDRRTGVGFMREAAHAAGDKLRPGY</sequence>
<dbReference type="SUPFAM" id="SSF52540">
    <property type="entry name" value="P-loop containing nucleoside triphosphate hydrolases"/>
    <property type="match status" value="1"/>
</dbReference>
<dbReference type="EMBL" id="RBPY01000088">
    <property type="protein sequence ID" value="RMO77836.1"/>
    <property type="molecule type" value="Genomic_DNA"/>
</dbReference>
<dbReference type="GO" id="GO:0016887">
    <property type="term" value="F:ATP hydrolysis activity"/>
    <property type="evidence" value="ECO:0007669"/>
    <property type="project" value="InterPro"/>
</dbReference>
<dbReference type="PANTHER" id="PTHR30486">
    <property type="entry name" value="TWITCHING MOTILITY PROTEIN PILT"/>
    <property type="match status" value="1"/>
</dbReference>
<dbReference type="Gene3D" id="3.30.450.380">
    <property type="match status" value="1"/>
</dbReference>
<reference evidence="3 4" key="1">
    <citation type="submission" date="2018-08" db="EMBL/GenBank/DDBJ databases">
        <title>Recombination of ecologically and evolutionarily significant loci maintains genetic cohesion in the Pseudomonas syringae species complex.</title>
        <authorList>
            <person name="Dillon M."/>
            <person name="Thakur S."/>
            <person name="Almeida R.N.D."/>
            <person name="Weir B.S."/>
            <person name="Guttman D.S."/>
        </authorList>
    </citation>
    <scope>NUCLEOTIDE SEQUENCE [LARGE SCALE GENOMIC DNA]</scope>
    <source>
        <strain evidence="3 4">ICMP 2732</strain>
    </source>
</reference>
<dbReference type="Gene3D" id="3.40.50.300">
    <property type="entry name" value="P-loop containing nucleotide triphosphate hydrolases"/>
    <property type="match status" value="1"/>
</dbReference>
<protein>
    <submittedName>
        <fullName evidence="3">Type II/IV secretion system protein</fullName>
    </submittedName>
</protein>
<dbReference type="AlphaFoldDB" id="A0A3M3Y6S8"/>
<evidence type="ECO:0000259" key="2">
    <source>
        <dbReference type="Pfam" id="PF00437"/>
    </source>
</evidence>
<evidence type="ECO:0000313" key="3">
    <source>
        <dbReference type="EMBL" id="RMO77836.1"/>
    </source>
</evidence>